<dbReference type="Proteomes" id="UP000326582">
    <property type="component" value="Chromosome 8"/>
</dbReference>
<keyword evidence="2" id="KW-1185">Reference proteome</keyword>
<reference evidence="2" key="1">
    <citation type="journal article" date="2019" name="MBio">
        <title>Comparative genomics for the elucidation of multidrug resistance (MDR) in Candida lusitaniae.</title>
        <authorList>
            <person name="Kannan A."/>
            <person name="Asner S.A."/>
            <person name="Trachsel E."/>
            <person name="Kelly S."/>
            <person name="Parker J."/>
            <person name="Sanglard D."/>
        </authorList>
    </citation>
    <scope>NUCLEOTIDE SEQUENCE [LARGE SCALE GENOMIC DNA]</scope>
    <source>
        <strain evidence="2">P1</strain>
    </source>
</reference>
<proteinExistence type="predicted"/>
<organism evidence="1 2">
    <name type="scientific">Clavispora lusitaniae</name>
    <name type="common">Candida lusitaniae</name>
    <dbReference type="NCBI Taxonomy" id="36911"/>
    <lineage>
        <taxon>Eukaryota</taxon>
        <taxon>Fungi</taxon>
        <taxon>Dikarya</taxon>
        <taxon>Ascomycota</taxon>
        <taxon>Saccharomycotina</taxon>
        <taxon>Pichiomycetes</taxon>
        <taxon>Metschnikowiaceae</taxon>
        <taxon>Clavispora</taxon>
    </lineage>
</organism>
<protein>
    <submittedName>
        <fullName evidence="1">Uncharacterized protein</fullName>
    </submittedName>
</protein>
<evidence type="ECO:0000313" key="1">
    <source>
        <dbReference type="EMBL" id="QFZ30436.1"/>
    </source>
</evidence>
<dbReference type="EMBL" id="CP038491">
    <property type="protein sequence ID" value="QFZ30436.1"/>
    <property type="molecule type" value="Genomic_DNA"/>
</dbReference>
<name>A0ACD0WT77_CLALS</name>
<gene>
    <name evidence="1" type="ORF">EJF14_80155</name>
</gene>
<accession>A0ACD0WT77</accession>
<sequence length="765" mass="85635">MENDFASKWKVAKACARCHRLKSKCVYEDPTYSSCKRCYDLGIKCSADEDPTAETARRRKIKTPSKLERLVRAVESEVDKIARGEGNGNGTALKEDGKGASTDGENSANGKPHQTQVENGTLHQSKLNGQLSKREKDPQQASVSSFLASALSSASDSSFPFLPGQDNLAYCAIRLERAAGRLSLARGLDPAYIWKNIITEDEARRRFFYFHNEMLPWHPVICFPQSFQDFDHLLSVSPLLLLSCILVTTISDHGLSSSSENRLLHSRLNDLINHAIARDVFVEARDFSLPMILSCLVLALWREPPEQTNQFKAQFDMMTAVSISLCMDVGNLAMFSPAALSKDDSVERNSVRSFLTVYASCGSLGLSLPRYQLVSWTWRHDLATKKLLEPHGSLPSPNDVFVCRFAQIICEAQKLSDYFCANGVSMHVLSSIDRSDGLGCVAMLGPDPRVPASVSEVEAVLERHHAALKSAIVSSGYVDANLNPVPEAPKGKYCLLFTYYQVMMVAYDNLVSWCFSVLTSASSDDPLWAHLLAQNIQKFGVFCTGLLNLFLVVNTDNHNLVNYPTFFMYRSLHAIVSLVRLEILIKSEVVAARSIPVRSFYDDLQKYHMQVVRIIENNQHSIVCARAMHTLQRITRWVNIVGDHQKFRNVNIDFVGFTKMSKGVEIEKLAEPQDKQDQVDASESIHKGQDVELDNPSNKRQKLESSEYSSAFSVSRFASDPTESAHYTNSCSIQEIFKEMDEDILSFLNPFDTTDYNTMQSSPPF</sequence>
<evidence type="ECO:0000313" key="2">
    <source>
        <dbReference type="Proteomes" id="UP000326582"/>
    </source>
</evidence>